<gene>
    <name evidence="3" type="ORF">SAMN04487819_102163</name>
</gene>
<keyword evidence="2" id="KW-0963">Cytoplasm</keyword>
<dbReference type="Proteomes" id="UP000198716">
    <property type="component" value="Unassembled WGS sequence"/>
</dbReference>
<comment type="catalytic activity">
    <reaction evidence="2">
        <text>D-glyceraldehyde 3-phosphate = dihydroxyacetone phosphate</text>
        <dbReference type="Rhea" id="RHEA:18585"/>
        <dbReference type="ChEBI" id="CHEBI:57642"/>
        <dbReference type="ChEBI" id="CHEBI:59776"/>
        <dbReference type="EC" id="5.3.1.1"/>
    </reaction>
</comment>
<dbReference type="SUPFAM" id="SSF51351">
    <property type="entry name" value="Triosephosphate isomerase (TIM)"/>
    <property type="match status" value="1"/>
</dbReference>
<dbReference type="GO" id="GO:0046166">
    <property type="term" value="P:glyceraldehyde-3-phosphate biosynthetic process"/>
    <property type="evidence" value="ECO:0007669"/>
    <property type="project" value="TreeGrafter"/>
</dbReference>
<keyword evidence="4" id="KW-1185">Reference proteome</keyword>
<dbReference type="CDD" id="cd00311">
    <property type="entry name" value="TIM"/>
    <property type="match status" value="1"/>
</dbReference>
<dbReference type="InterPro" id="IPR000652">
    <property type="entry name" value="Triosephosphate_isomerase"/>
</dbReference>
<evidence type="ECO:0000256" key="1">
    <source>
        <dbReference type="ARBA" id="ARBA00023235"/>
    </source>
</evidence>
<name>A0A1I1UJ65_9ACTN</name>
<dbReference type="InterPro" id="IPR035990">
    <property type="entry name" value="TIM_sf"/>
</dbReference>
<dbReference type="Pfam" id="PF00121">
    <property type="entry name" value="TIM"/>
    <property type="match status" value="1"/>
</dbReference>
<dbReference type="RefSeq" id="WP_175496665.1">
    <property type="nucleotide sequence ID" value="NZ_FOMZ01000002.1"/>
</dbReference>
<dbReference type="GO" id="GO:0019563">
    <property type="term" value="P:glycerol catabolic process"/>
    <property type="evidence" value="ECO:0007669"/>
    <property type="project" value="TreeGrafter"/>
</dbReference>
<dbReference type="UniPathway" id="UPA00109">
    <property type="reaction ID" value="UER00189"/>
</dbReference>
<dbReference type="GO" id="GO:0004807">
    <property type="term" value="F:triose-phosphate isomerase activity"/>
    <property type="evidence" value="ECO:0007669"/>
    <property type="project" value="UniProtKB-EC"/>
</dbReference>
<accession>A0A1I1UJ65</accession>
<keyword evidence="1 2" id="KW-0413">Isomerase</keyword>
<comment type="similarity">
    <text evidence="2">Belongs to the triosephosphate isomerase family.</text>
</comment>
<proteinExistence type="inferred from homology"/>
<evidence type="ECO:0000256" key="2">
    <source>
        <dbReference type="RuleBase" id="RU363013"/>
    </source>
</evidence>
<evidence type="ECO:0000313" key="3">
    <source>
        <dbReference type="EMBL" id="SFD69678.1"/>
    </source>
</evidence>
<dbReference type="AlphaFoldDB" id="A0A1I1UJ65"/>
<dbReference type="Gene3D" id="3.20.20.70">
    <property type="entry name" value="Aldolase class I"/>
    <property type="match status" value="1"/>
</dbReference>
<dbReference type="EMBL" id="FOMZ01000002">
    <property type="protein sequence ID" value="SFD69678.1"/>
    <property type="molecule type" value="Genomic_DNA"/>
</dbReference>
<sequence>MSSLEENADEVGARSAETVHGRPARRLVCVSAKAHLGIERTERWIDGIRRDVDPELRRILTLLVPFPLLGTTSAKLGASCGAQDLWPEAGAYTGEVPADMLAEAGCHYCMVGHSERRTLFGEDDRSTARKALAATTAGITPIVCIGEEQRLNPVSAAARAAEQAVSTLESVPRTSPVAFLYEPRWAIGAESGATPEHVGTVLDELRRVADARDGATMLLYGGAVFPGTFRALRAEAPIDGLGVGRSGRDTAVLRDILDEVATCA</sequence>
<organism evidence="3 4">
    <name type="scientific">Actinopolyspora alba</name>
    <dbReference type="NCBI Taxonomy" id="673379"/>
    <lineage>
        <taxon>Bacteria</taxon>
        <taxon>Bacillati</taxon>
        <taxon>Actinomycetota</taxon>
        <taxon>Actinomycetes</taxon>
        <taxon>Actinopolysporales</taxon>
        <taxon>Actinopolysporaceae</taxon>
        <taxon>Actinopolyspora</taxon>
        <taxon>Actinopolyspora alba group</taxon>
    </lineage>
</organism>
<dbReference type="EC" id="5.3.1.1" evidence="2"/>
<dbReference type="UniPathway" id="UPA00138"/>
<protein>
    <recommendedName>
        <fullName evidence="2">Triosephosphate isomerase</fullName>
        <ecNumber evidence="2">5.3.1.1</ecNumber>
    </recommendedName>
</protein>
<comment type="subunit">
    <text evidence="2">Homodimer.</text>
</comment>
<keyword evidence="2" id="KW-0324">Glycolysis</keyword>
<dbReference type="InterPro" id="IPR013785">
    <property type="entry name" value="Aldolase_TIM"/>
</dbReference>
<evidence type="ECO:0000313" key="4">
    <source>
        <dbReference type="Proteomes" id="UP000198716"/>
    </source>
</evidence>
<dbReference type="GO" id="GO:0006094">
    <property type="term" value="P:gluconeogenesis"/>
    <property type="evidence" value="ECO:0007669"/>
    <property type="project" value="UniProtKB-UniPathway"/>
</dbReference>
<comment type="subcellular location">
    <subcellularLocation>
        <location evidence="2">Cytoplasm</location>
    </subcellularLocation>
</comment>
<dbReference type="PANTHER" id="PTHR21139">
    <property type="entry name" value="TRIOSEPHOSPHATE ISOMERASE"/>
    <property type="match status" value="1"/>
</dbReference>
<dbReference type="GO" id="GO:0006096">
    <property type="term" value="P:glycolytic process"/>
    <property type="evidence" value="ECO:0007669"/>
    <property type="project" value="UniProtKB-UniPathway"/>
</dbReference>
<comment type="pathway">
    <text evidence="2">Carbohydrate biosynthesis; gluconeogenesis.</text>
</comment>
<comment type="pathway">
    <text evidence="2">Carbohydrate degradation; glycolysis; D-glyceraldehyde 3-phosphate from glycerone phosphate: step 1/1.</text>
</comment>
<keyword evidence="2" id="KW-0312">Gluconeogenesis</keyword>
<dbReference type="PANTHER" id="PTHR21139:SF2">
    <property type="entry name" value="TRIOSEPHOSPHATE ISOMERASE"/>
    <property type="match status" value="1"/>
</dbReference>
<dbReference type="GO" id="GO:0005829">
    <property type="term" value="C:cytosol"/>
    <property type="evidence" value="ECO:0007669"/>
    <property type="project" value="TreeGrafter"/>
</dbReference>
<reference evidence="4" key="1">
    <citation type="submission" date="2016-10" db="EMBL/GenBank/DDBJ databases">
        <authorList>
            <person name="Varghese N."/>
            <person name="Submissions S."/>
        </authorList>
    </citation>
    <scope>NUCLEOTIDE SEQUENCE [LARGE SCALE GENOMIC DNA]</scope>
    <source>
        <strain evidence="4">DSM 45004</strain>
    </source>
</reference>
<dbReference type="PROSITE" id="PS51440">
    <property type="entry name" value="TIM_2"/>
    <property type="match status" value="1"/>
</dbReference>